<feature type="region of interest" description="Disordered" evidence="4">
    <location>
        <begin position="800"/>
        <end position="840"/>
    </location>
</feature>
<keyword evidence="2" id="KW-0539">Nucleus</keyword>
<evidence type="ECO:0000256" key="3">
    <source>
        <dbReference type="ARBA" id="ARBA00043975"/>
    </source>
</evidence>
<comment type="subcellular location">
    <subcellularLocation>
        <location evidence="1">Nucleus</location>
    </subcellularLocation>
</comment>
<proteinExistence type="inferred from homology"/>
<dbReference type="SUPFAM" id="SSF52540">
    <property type="entry name" value="P-loop containing nucleoside triphosphate hydrolases"/>
    <property type="match status" value="1"/>
</dbReference>
<comment type="similarity">
    <text evidence="3">Belongs to the activator 1 small subunits family. CTF18 subfamily.</text>
</comment>
<dbReference type="InterPro" id="IPR003959">
    <property type="entry name" value="ATPase_AAA_core"/>
</dbReference>
<protein>
    <submittedName>
        <fullName evidence="5">Uncharacterized protein</fullName>
    </submittedName>
</protein>
<evidence type="ECO:0000256" key="1">
    <source>
        <dbReference type="ARBA" id="ARBA00004123"/>
    </source>
</evidence>
<dbReference type="Gene3D" id="1.10.8.60">
    <property type="match status" value="1"/>
</dbReference>
<dbReference type="GO" id="GO:0005524">
    <property type="term" value="F:ATP binding"/>
    <property type="evidence" value="ECO:0007669"/>
    <property type="project" value="InterPro"/>
</dbReference>
<dbReference type="SMART" id="SM00382">
    <property type="entry name" value="AAA"/>
    <property type="match status" value="1"/>
</dbReference>
<dbReference type="AlphaFoldDB" id="A0A7R8WEI5"/>
<dbReference type="EMBL" id="OB662519">
    <property type="protein sequence ID" value="CAD7230184.1"/>
    <property type="molecule type" value="Genomic_DNA"/>
</dbReference>
<organism evidence="5">
    <name type="scientific">Cyprideis torosa</name>
    <dbReference type="NCBI Taxonomy" id="163714"/>
    <lineage>
        <taxon>Eukaryota</taxon>
        <taxon>Metazoa</taxon>
        <taxon>Ecdysozoa</taxon>
        <taxon>Arthropoda</taxon>
        <taxon>Crustacea</taxon>
        <taxon>Oligostraca</taxon>
        <taxon>Ostracoda</taxon>
        <taxon>Podocopa</taxon>
        <taxon>Podocopida</taxon>
        <taxon>Cytherocopina</taxon>
        <taxon>Cytheroidea</taxon>
        <taxon>Cytherideidae</taxon>
        <taxon>Cyprideis</taxon>
    </lineage>
</organism>
<dbReference type="Gene3D" id="3.40.50.300">
    <property type="entry name" value="P-loop containing nucleotide triphosphate hydrolases"/>
    <property type="match status" value="1"/>
</dbReference>
<dbReference type="OrthoDB" id="2195431at2759"/>
<name>A0A7R8WEI5_9CRUS</name>
<sequence>MSASSNVRKDGDRTSAQNSSTALPHVGTVASSCVPDSEDPLLDAMLDELNAAPEPAEPTVNGEESGLSRLLEGMDELLDFPPQRKRSRLVLPDPADRLPKKKANGGLLPEHKYYEMIDRIKSARAAANQNLTDAATRPAAAAVRRENLVYKRVPNFPFVSLRTTSGSEKVYVRLRDRQVPEDEGGASFQCRPTRLLPVSFQSLKKQAETLKDRQSKTGLSADGIRIPQAETQDRNWVEKYRPKGYVELLSEEGINRALLTWLVHWDKVVFGNDRRIKALAADSKKNDGESKEGKFGKYGMKRKRGFFTSELMSVPLDKDGRPESKVALLCGPPGLGKTTLAHVIARHAGYRVVEMNASDDRSVDHFARQLETSTQMKAVAMTQNDVAKPNCLIIDEIDGAPQPAINYLVSFLQGKEQRKGGKSGKKEAKLLNRPIVCICNDAYVPALRALKPMALVLNIPPTSSARLAQRLANISRQEEVVADLTVLLALCEKTSNDIRSCLSTLEFLQAKSGGSIKMSDVVSTGVGLKDTHRSMFGAWQEVLRIPKVKSTPFGGSKAIGKIEDKASDITTLTGRFYHAQNVAASFGDYDKLFSGLFENFLHLKFRDSHLEAVNQGLEWAGFSDILMAEVHHSQNYSLMPYAPFTAVAFHLLFATSTWKKLLYPAAQFEMNSRTQQLGGIARQILDGAIPADRRFLSPEILVQDVLPFVTCIIHPPRMRPVTVQLMSRKEKAELEHVIKTMLAFSLTYLQQRTPEGTYTYILDPNLESLTLFPGSESTERAFPYATKQLIAKEIEVEKMRREDRPLADSNSSGNSATAPKRTPLPSSLPNHQQSLQPKVVAEKPERIPRDFFGRPIVLPVVAPVAESALAGKNDKAFEPKKVWYHFKEGYNNAVRKTVRIHDLV</sequence>
<evidence type="ECO:0000256" key="4">
    <source>
        <dbReference type="SAM" id="MobiDB-lite"/>
    </source>
</evidence>
<reference evidence="5" key="1">
    <citation type="submission" date="2020-11" db="EMBL/GenBank/DDBJ databases">
        <authorList>
            <person name="Tran Van P."/>
        </authorList>
    </citation>
    <scope>NUCLEOTIDE SEQUENCE</scope>
</reference>
<dbReference type="Pfam" id="PF00004">
    <property type="entry name" value="AAA"/>
    <property type="match status" value="1"/>
</dbReference>
<feature type="compositionally biased region" description="Polar residues" evidence="4">
    <location>
        <begin position="808"/>
        <end position="817"/>
    </location>
</feature>
<dbReference type="PANTHER" id="PTHR46765">
    <property type="entry name" value="P-LOOP CONTAINING NUCLEOSIDE TRIPHOSPHATE HYDROLASES SUPERFAMILY PROTEIN"/>
    <property type="match status" value="1"/>
</dbReference>
<feature type="region of interest" description="Disordered" evidence="4">
    <location>
        <begin position="1"/>
        <end position="65"/>
    </location>
</feature>
<dbReference type="InterPro" id="IPR053016">
    <property type="entry name" value="CTF18-RFC_complex"/>
</dbReference>
<dbReference type="PANTHER" id="PTHR46765:SF1">
    <property type="entry name" value="P-LOOP CONTAINING NUCLEOSIDE TRIPHOSPHATE HYDROLASES SUPERFAMILY PROTEIN"/>
    <property type="match status" value="1"/>
</dbReference>
<dbReference type="GO" id="GO:0016887">
    <property type="term" value="F:ATP hydrolysis activity"/>
    <property type="evidence" value="ECO:0007669"/>
    <property type="project" value="InterPro"/>
</dbReference>
<dbReference type="InterPro" id="IPR027417">
    <property type="entry name" value="P-loop_NTPase"/>
</dbReference>
<dbReference type="CDD" id="cd00009">
    <property type="entry name" value="AAA"/>
    <property type="match status" value="1"/>
</dbReference>
<evidence type="ECO:0000256" key="2">
    <source>
        <dbReference type="ARBA" id="ARBA00023242"/>
    </source>
</evidence>
<accession>A0A7R8WEI5</accession>
<dbReference type="InterPro" id="IPR003593">
    <property type="entry name" value="AAA+_ATPase"/>
</dbReference>
<evidence type="ECO:0000313" key="5">
    <source>
        <dbReference type="EMBL" id="CAD7230184.1"/>
    </source>
</evidence>
<feature type="compositionally biased region" description="Polar residues" evidence="4">
    <location>
        <begin position="824"/>
        <end position="836"/>
    </location>
</feature>
<gene>
    <name evidence="5" type="ORF">CTOB1V02_LOCUS8046</name>
</gene>
<dbReference type="GO" id="GO:0005634">
    <property type="term" value="C:nucleus"/>
    <property type="evidence" value="ECO:0007669"/>
    <property type="project" value="UniProtKB-SubCell"/>
</dbReference>